<organism evidence="3 4">
    <name type="scientific">Lacicoccus qingdaonensis</name>
    <dbReference type="NCBI Taxonomy" id="576118"/>
    <lineage>
        <taxon>Bacteria</taxon>
        <taxon>Bacillati</taxon>
        <taxon>Bacillota</taxon>
        <taxon>Bacilli</taxon>
        <taxon>Bacillales</taxon>
        <taxon>Salinicoccaceae</taxon>
        <taxon>Lacicoccus</taxon>
    </lineage>
</organism>
<sequence>MNFLVIGSSGLIGSHLVDYLIQKDHFVIGYDINKNQKIDPKFTFIQGNVDDYSLLETTIKKYKVNCVIHGGGISHPKQFVEAPNKIINANIIGTSNVFEASKIAGVEKIIYLSSAAVYGNNKQVRKLKESLTPTPNSVYGVTKVSGEYLANIYSQEHGMDIISLRIPFVYGPGRLMHDPIKYMLERAMKGENIKEDKGMDQKLEYIFVKDVVRAIFLAINNDHANGLILNIGTGYLTSTKKIVSVMKDLFPDISFDLGTGSFGYDEMPPLDLTQAKEKLSFAPYFSIDNGIKEYYNALNDKSLKLL</sequence>
<dbReference type="STRING" id="576118.SAMN05216216_1464"/>
<name>A0A1G9JAB1_9BACL</name>
<evidence type="ECO:0000313" key="4">
    <source>
        <dbReference type="Proteomes" id="UP000199008"/>
    </source>
</evidence>
<dbReference type="RefSeq" id="WP_092988297.1">
    <property type="nucleotide sequence ID" value="NZ_FNFY01000046.1"/>
</dbReference>
<dbReference type="InterPro" id="IPR036291">
    <property type="entry name" value="NAD(P)-bd_dom_sf"/>
</dbReference>
<dbReference type="Pfam" id="PF01370">
    <property type="entry name" value="Epimerase"/>
    <property type="match status" value="1"/>
</dbReference>
<gene>
    <name evidence="3" type="ORF">SAMN05216216_1464</name>
</gene>
<evidence type="ECO:0000256" key="1">
    <source>
        <dbReference type="ARBA" id="ARBA00007637"/>
    </source>
</evidence>
<dbReference type="AlphaFoldDB" id="A0A1G9JAB1"/>
<dbReference type="EMBL" id="FNFY01000046">
    <property type="protein sequence ID" value="SDL34418.1"/>
    <property type="molecule type" value="Genomic_DNA"/>
</dbReference>
<dbReference type="PANTHER" id="PTHR43000">
    <property type="entry name" value="DTDP-D-GLUCOSE 4,6-DEHYDRATASE-RELATED"/>
    <property type="match status" value="1"/>
</dbReference>
<evidence type="ECO:0000259" key="2">
    <source>
        <dbReference type="Pfam" id="PF01370"/>
    </source>
</evidence>
<accession>A0A1G9JAB1</accession>
<comment type="similarity">
    <text evidence="1">Belongs to the NAD(P)-dependent epimerase/dehydratase family.</text>
</comment>
<dbReference type="SUPFAM" id="SSF51735">
    <property type="entry name" value="NAD(P)-binding Rossmann-fold domains"/>
    <property type="match status" value="1"/>
</dbReference>
<feature type="domain" description="NAD-dependent epimerase/dehydratase" evidence="2">
    <location>
        <begin position="4"/>
        <end position="232"/>
    </location>
</feature>
<dbReference type="OrthoDB" id="9801785at2"/>
<dbReference type="InterPro" id="IPR001509">
    <property type="entry name" value="Epimerase_deHydtase"/>
</dbReference>
<dbReference type="Gene3D" id="3.40.50.720">
    <property type="entry name" value="NAD(P)-binding Rossmann-like Domain"/>
    <property type="match status" value="1"/>
</dbReference>
<protein>
    <submittedName>
        <fullName evidence="3">UDP-glucose 4-epimerase</fullName>
    </submittedName>
</protein>
<keyword evidence="4" id="KW-1185">Reference proteome</keyword>
<proteinExistence type="inferred from homology"/>
<dbReference type="Proteomes" id="UP000199008">
    <property type="component" value="Unassembled WGS sequence"/>
</dbReference>
<reference evidence="4" key="1">
    <citation type="submission" date="2016-10" db="EMBL/GenBank/DDBJ databases">
        <authorList>
            <person name="Varghese N."/>
            <person name="Submissions S."/>
        </authorList>
    </citation>
    <scope>NUCLEOTIDE SEQUENCE [LARGE SCALE GENOMIC DNA]</scope>
    <source>
        <strain evidence="4">CGMCC 1.8895</strain>
    </source>
</reference>
<evidence type="ECO:0000313" key="3">
    <source>
        <dbReference type="EMBL" id="SDL34418.1"/>
    </source>
</evidence>